<evidence type="ECO:0000313" key="9">
    <source>
        <dbReference type="Proteomes" id="UP001321305"/>
    </source>
</evidence>
<keyword evidence="5 8" id="KW-0378">Hydrolase</keyword>
<dbReference type="PANTHER" id="PTHR42693">
    <property type="entry name" value="ARYLSULFATASE FAMILY MEMBER"/>
    <property type="match status" value="1"/>
</dbReference>
<dbReference type="InterPro" id="IPR017850">
    <property type="entry name" value="Alkaline_phosphatase_core_sf"/>
</dbReference>
<gene>
    <name evidence="8" type="primary">atsA_1</name>
    <name evidence="8" type="ORF">PIECOFPK_00182</name>
</gene>
<dbReference type="Gene3D" id="3.30.1120.10">
    <property type="match status" value="1"/>
</dbReference>
<feature type="domain" description="Sulfatase N-terminal" evidence="7">
    <location>
        <begin position="35"/>
        <end position="392"/>
    </location>
</feature>
<dbReference type="EMBL" id="CP144143">
    <property type="protein sequence ID" value="WWC82477.1"/>
    <property type="molecule type" value="Genomic_DNA"/>
</dbReference>
<sequence length="518" mass="57377">MDINLTSKHVYGRLLLIASILLLTIVSRAQSPNAPNIIVFIVDDMGWLDTSVPFAGSVTANNKKYHTPNMERLAKEGMIFTDAYAAPVCTPSRVSLMTGMNVAHHHVTNWTHPLKNTVADAKNPPYDYADWNINGFSPIAGIEKTVHATALPQLLKAAGYFTIHVGKAHWGAQGTPGANPYNLGFIVNVAGHAAGHPQSYLSEDNYGNIPGSKVAAQAVPDLEEYYQTGTFLTEALTREALKSLEYPVAKKQPFFLHFAHYAVHTPLMADVRYFQKYLDRGLDSAEAKYASLIEGMDKSLGDVIDFIEQKGIKNNTVIFFLSDNGGLSLPPRGDKPLTHNAPLKAGKGSVYEGGIRIPFIVSYPKLVKKGQVSHTPIIIEDLFPTLLDITGMKNYKTIQKIDGRSLVPQLKEPSLADTSRILLWHYPNYWRPSNFPGTNYHSALRQHNWKLVYNQQTRNAELYDLSTDIGEQKDLSTIYPHKTKELVALLGKLLKAYNAPMPKDKVSGKPLPYPADAE</sequence>
<evidence type="ECO:0000256" key="5">
    <source>
        <dbReference type="ARBA" id="ARBA00022801"/>
    </source>
</evidence>
<accession>A0ABZ2EGC8</accession>
<dbReference type="SUPFAM" id="SSF53649">
    <property type="entry name" value="Alkaline phosphatase-like"/>
    <property type="match status" value="1"/>
</dbReference>
<dbReference type="Pfam" id="PF00884">
    <property type="entry name" value="Sulfatase"/>
    <property type="match status" value="1"/>
</dbReference>
<evidence type="ECO:0000256" key="1">
    <source>
        <dbReference type="ARBA" id="ARBA00001913"/>
    </source>
</evidence>
<keyword evidence="9" id="KW-1185">Reference proteome</keyword>
<evidence type="ECO:0000256" key="4">
    <source>
        <dbReference type="ARBA" id="ARBA00022729"/>
    </source>
</evidence>
<comment type="cofactor">
    <cofactor evidence="1">
        <name>Ca(2+)</name>
        <dbReference type="ChEBI" id="CHEBI:29108"/>
    </cofactor>
</comment>
<comment type="similarity">
    <text evidence="2">Belongs to the sulfatase family.</text>
</comment>
<dbReference type="EC" id="3.1.6.1" evidence="8"/>
<evidence type="ECO:0000313" key="8">
    <source>
        <dbReference type="EMBL" id="WWC82477.1"/>
    </source>
</evidence>
<dbReference type="Proteomes" id="UP001321305">
    <property type="component" value="Chromosome"/>
</dbReference>
<dbReference type="InterPro" id="IPR050738">
    <property type="entry name" value="Sulfatase"/>
</dbReference>
<keyword evidence="4" id="KW-0732">Signal</keyword>
<evidence type="ECO:0000259" key="7">
    <source>
        <dbReference type="Pfam" id="PF00884"/>
    </source>
</evidence>
<evidence type="ECO:0000256" key="2">
    <source>
        <dbReference type="ARBA" id="ARBA00008779"/>
    </source>
</evidence>
<dbReference type="GO" id="GO:0004065">
    <property type="term" value="F:arylsulfatase activity"/>
    <property type="evidence" value="ECO:0007669"/>
    <property type="project" value="UniProtKB-EC"/>
</dbReference>
<dbReference type="InterPro" id="IPR000917">
    <property type="entry name" value="Sulfatase_N"/>
</dbReference>
<organism evidence="8 9">
    <name type="scientific">Mycovorax composti</name>
    <dbReference type="NCBI Taxonomy" id="2962693"/>
    <lineage>
        <taxon>Bacteria</taxon>
        <taxon>Pseudomonadati</taxon>
        <taxon>Bacteroidota</taxon>
        <taxon>Chitinophagia</taxon>
        <taxon>Chitinophagales</taxon>
        <taxon>Chitinophagaceae</taxon>
        <taxon>Mycovorax</taxon>
    </lineage>
</organism>
<protein>
    <submittedName>
        <fullName evidence="8">Arylsulfatase</fullName>
        <ecNumber evidence="8">3.1.6.1</ecNumber>
    </submittedName>
</protein>
<keyword evidence="6" id="KW-0106">Calcium</keyword>
<evidence type="ECO:0000256" key="3">
    <source>
        <dbReference type="ARBA" id="ARBA00022723"/>
    </source>
</evidence>
<dbReference type="Gene3D" id="3.40.720.10">
    <property type="entry name" value="Alkaline Phosphatase, subunit A"/>
    <property type="match status" value="1"/>
</dbReference>
<proteinExistence type="inferred from homology"/>
<keyword evidence="3" id="KW-0479">Metal-binding</keyword>
<evidence type="ECO:0000256" key="6">
    <source>
        <dbReference type="ARBA" id="ARBA00022837"/>
    </source>
</evidence>
<reference evidence="9" key="1">
    <citation type="submission" date="2024-01" db="EMBL/GenBank/DDBJ databases">
        <title>Mycovorax composti gen. nov. sp. nov., a member of the family Chitinophagaceae isolated from button mushroom compost.</title>
        <authorList>
            <person name="Thai M."/>
            <person name="Bell T.L."/>
            <person name="Kertesz M.A."/>
        </authorList>
    </citation>
    <scope>NUCLEOTIDE SEQUENCE [LARGE SCALE GENOMIC DNA]</scope>
    <source>
        <strain evidence="9">C216</strain>
    </source>
</reference>
<name>A0ABZ2EGC8_9BACT</name>
<dbReference type="CDD" id="cd16144">
    <property type="entry name" value="ARS_like"/>
    <property type="match status" value="1"/>
</dbReference>
<dbReference type="InterPro" id="IPR024607">
    <property type="entry name" value="Sulfatase_CS"/>
</dbReference>
<dbReference type="PANTHER" id="PTHR42693:SF42">
    <property type="entry name" value="ARYLSULFATASE G"/>
    <property type="match status" value="1"/>
</dbReference>
<dbReference type="PROSITE" id="PS00523">
    <property type="entry name" value="SULFATASE_1"/>
    <property type="match status" value="1"/>
</dbReference>